<dbReference type="SUPFAM" id="SSF55874">
    <property type="entry name" value="ATPase domain of HSP90 chaperone/DNA topoisomerase II/histidine kinase"/>
    <property type="match status" value="1"/>
</dbReference>
<protein>
    <recommendedName>
        <fullName evidence="3">histidine kinase</fullName>
        <ecNumber evidence="3">2.7.13.3</ecNumber>
    </recommendedName>
</protein>
<dbReference type="CDD" id="cd06225">
    <property type="entry name" value="HAMP"/>
    <property type="match status" value="1"/>
</dbReference>
<evidence type="ECO:0000256" key="5">
    <source>
        <dbReference type="ARBA" id="ARBA00022679"/>
    </source>
</evidence>
<dbReference type="InterPro" id="IPR050428">
    <property type="entry name" value="TCS_sensor_his_kinase"/>
</dbReference>
<dbReference type="EC" id="2.7.13.3" evidence="3"/>
<keyword evidence="4" id="KW-0597">Phosphoprotein</keyword>
<feature type="transmembrane region" description="Helical" evidence="11">
    <location>
        <begin position="297"/>
        <end position="323"/>
    </location>
</feature>
<dbReference type="PANTHER" id="PTHR45436">
    <property type="entry name" value="SENSOR HISTIDINE KINASE YKOH"/>
    <property type="match status" value="1"/>
</dbReference>
<dbReference type="Pfam" id="PF00672">
    <property type="entry name" value="HAMP"/>
    <property type="match status" value="1"/>
</dbReference>
<dbReference type="KEGG" id="daur:Daura_01695"/>
<dbReference type="GO" id="GO:0004673">
    <property type="term" value="F:protein histidine kinase activity"/>
    <property type="evidence" value="ECO:0007669"/>
    <property type="project" value="UniProtKB-EC"/>
</dbReference>
<dbReference type="InterPro" id="IPR003660">
    <property type="entry name" value="HAMP_dom"/>
</dbReference>
<reference evidence="13" key="1">
    <citation type="submission" date="2021-04" db="EMBL/GenBank/DDBJ databases">
        <title>Dactylosporangium aurantiacum NRRL B-8018 full assembly.</title>
        <authorList>
            <person name="Hartkoorn R.C."/>
            <person name="Beaudoing E."/>
            <person name="Hot D."/>
        </authorList>
    </citation>
    <scope>NUCLEOTIDE SEQUENCE</scope>
    <source>
        <strain evidence="13">NRRL B-8018</strain>
    </source>
</reference>
<keyword evidence="11" id="KW-0472">Membrane</keyword>
<feature type="compositionally biased region" description="Low complexity" evidence="10">
    <location>
        <begin position="785"/>
        <end position="801"/>
    </location>
</feature>
<evidence type="ECO:0000256" key="11">
    <source>
        <dbReference type="SAM" id="Phobius"/>
    </source>
</evidence>
<dbReference type="Pfam" id="PF02518">
    <property type="entry name" value="HATPase_c"/>
    <property type="match status" value="1"/>
</dbReference>
<dbReference type="PROSITE" id="PS50885">
    <property type="entry name" value="HAMP"/>
    <property type="match status" value="1"/>
</dbReference>
<evidence type="ECO:0000313" key="14">
    <source>
        <dbReference type="Proteomes" id="UP001058003"/>
    </source>
</evidence>
<comment type="catalytic activity">
    <reaction evidence="1">
        <text>ATP + protein L-histidine = ADP + protein N-phospho-L-histidine.</text>
        <dbReference type="EC" id="2.7.13.3"/>
    </reaction>
</comment>
<evidence type="ECO:0000256" key="2">
    <source>
        <dbReference type="ARBA" id="ARBA00004370"/>
    </source>
</evidence>
<dbReference type="SMART" id="SM00304">
    <property type="entry name" value="HAMP"/>
    <property type="match status" value="1"/>
</dbReference>
<dbReference type="Gene3D" id="3.30.565.10">
    <property type="entry name" value="Histidine kinase-like ATPase, C-terminal domain"/>
    <property type="match status" value="1"/>
</dbReference>
<accession>A0A9Q9IIZ8</accession>
<evidence type="ECO:0000256" key="7">
    <source>
        <dbReference type="ARBA" id="ARBA00022777"/>
    </source>
</evidence>
<name>A0A9Q9IIZ8_9ACTN</name>
<dbReference type="InterPro" id="IPR013587">
    <property type="entry name" value="Nitrate/nitrite_sensing"/>
</dbReference>
<sequence>MLLDRFRIRGKLTLLVALPLLAMFGLFVPVAVDLVSTANRAAETDAAVALAERVGPLVEDLQQERLLSIGYLIGAVDPTDLARQSARVSDQLTAVIAAGELPDELADSLEMIRQQLPTVRERVLIRAATPDDALDRFVPLLDETIEALGLVDFADGTTATGRALLTLDALLRANESLTESTAILAVMSYEDPTALLVRYREEQAEREVYEEQFAAFATPAQSQLYALVSTAFEERLGTKFNDDFDADPVAAMRARPLAALFPELRSFSVLGGFVEKRLIDDLSSAVSRQERQALTTAYGAGGLTALVLLVVLLLVASVVRAVAAPLIRLTRSAERIAEAGEEELRRVADDEVDVDATTPVRLDVLDAGGSDEIGDLARAFDRVQVTAAQLVERQVVSRRNVAEMFGHIGRRTQNLVSRQLGIIDQLETQETDGARLEQLYGLDHLSNRLRRSADSLVVISGSGQAGDHVTPVRLIDIARLALAQIEEYTRVDTDIPIELLIAPGVVGDLVLLAAELLENATNFSPPHTRVTIAARATIGGVRIVVVDNGIGMSDERLAEENARLVRRERLDLVPSRVLGLFVAGRLARRHGFRVALAHTPEGGVTATVDLGPSHVVAGAAPVTVPSLLDGPTRELAAPRAAALLGDAGGPLLPVRRLQEATEAMRDWRPWNAFAAGSRALPTSDVPLSAVAPSPAGAAAVSPSGLRRRVPGQQLPTGPQRVVPEAPPTPADALAARDMIEQFEAGVRRADEHTVNGSTAGAPAVPTQPTPTGSGPRPLRRRTPGAALPAMDRPARPPAADATVHDPDTVRNLVEQFETGVARALRDAPTGTDTPEGFPR</sequence>
<feature type="region of interest" description="Disordered" evidence="10">
    <location>
        <begin position="694"/>
        <end position="726"/>
    </location>
</feature>
<evidence type="ECO:0000256" key="8">
    <source>
        <dbReference type="ARBA" id="ARBA00022989"/>
    </source>
</evidence>
<evidence type="ECO:0000256" key="3">
    <source>
        <dbReference type="ARBA" id="ARBA00012438"/>
    </source>
</evidence>
<dbReference type="Gene3D" id="6.10.340.10">
    <property type="match status" value="1"/>
</dbReference>
<evidence type="ECO:0000256" key="10">
    <source>
        <dbReference type="SAM" id="MobiDB-lite"/>
    </source>
</evidence>
<keyword evidence="8 11" id="KW-1133">Transmembrane helix</keyword>
<dbReference type="AlphaFoldDB" id="A0A9Q9IIZ8"/>
<gene>
    <name evidence="13" type="ORF">Daura_01695</name>
</gene>
<evidence type="ECO:0000256" key="4">
    <source>
        <dbReference type="ARBA" id="ARBA00022553"/>
    </source>
</evidence>
<organism evidence="13 14">
    <name type="scientific">Dactylosporangium aurantiacum</name>
    <dbReference type="NCBI Taxonomy" id="35754"/>
    <lineage>
        <taxon>Bacteria</taxon>
        <taxon>Bacillati</taxon>
        <taxon>Actinomycetota</taxon>
        <taxon>Actinomycetes</taxon>
        <taxon>Micromonosporales</taxon>
        <taxon>Micromonosporaceae</taxon>
        <taxon>Dactylosporangium</taxon>
    </lineage>
</organism>
<evidence type="ECO:0000256" key="6">
    <source>
        <dbReference type="ARBA" id="ARBA00022692"/>
    </source>
</evidence>
<feature type="region of interest" description="Disordered" evidence="10">
    <location>
        <begin position="753"/>
        <end position="807"/>
    </location>
</feature>
<dbReference type="SMART" id="SM00387">
    <property type="entry name" value="HATPase_c"/>
    <property type="match status" value="1"/>
</dbReference>
<keyword evidence="9" id="KW-0902">Two-component regulatory system</keyword>
<keyword evidence="7" id="KW-0418">Kinase</keyword>
<keyword evidence="5" id="KW-0808">Transferase</keyword>
<feature type="domain" description="HAMP" evidence="12">
    <location>
        <begin position="320"/>
        <end position="392"/>
    </location>
</feature>
<dbReference type="OrthoDB" id="4349881at2"/>
<dbReference type="GO" id="GO:0000160">
    <property type="term" value="P:phosphorelay signal transduction system"/>
    <property type="evidence" value="ECO:0007669"/>
    <property type="project" value="UniProtKB-KW"/>
</dbReference>
<feature type="transmembrane region" description="Helical" evidence="11">
    <location>
        <begin position="12"/>
        <end position="32"/>
    </location>
</feature>
<dbReference type="InterPro" id="IPR036890">
    <property type="entry name" value="HATPase_C_sf"/>
</dbReference>
<dbReference type="Pfam" id="PF08376">
    <property type="entry name" value="NIT"/>
    <property type="match status" value="1"/>
</dbReference>
<evidence type="ECO:0000256" key="1">
    <source>
        <dbReference type="ARBA" id="ARBA00000085"/>
    </source>
</evidence>
<keyword evidence="14" id="KW-1185">Reference proteome</keyword>
<dbReference type="EMBL" id="CP073767">
    <property type="protein sequence ID" value="UWZ55025.1"/>
    <property type="molecule type" value="Genomic_DNA"/>
</dbReference>
<evidence type="ECO:0000259" key="12">
    <source>
        <dbReference type="PROSITE" id="PS50885"/>
    </source>
</evidence>
<feature type="compositionally biased region" description="Low complexity" evidence="10">
    <location>
        <begin position="694"/>
        <end position="704"/>
    </location>
</feature>
<comment type="subcellular location">
    <subcellularLocation>
        <location evidence="2">Membrane</location>
    </subcellularLocation>
</comment>
<dbReference type="InterPro" id="IPR003594">
    <property type="entry name" value="HATPase_dom"/>
</dbReference>
<proteinExistence type="predicted"/>
<dbReference type="RefSeq" id="WP_052387721.1">
    <property type="nucleotide sequence ID" value="NZ_CP073767.1"/>
</dbReference>
<evidence type="ECO:0000313" key="13">
    <source>
        <dbReference type="EMBL" id="UWZ55025.1"/>
    </source>
</evidence>
<dbReference type="PANTHER" id="PTHR45436:SF5">
    <property type="entry name" value="SENSOR HISTIDINE KINASE TRCS"/>
    <property type="match status" value="1"/>
</dbReference>
<evidence type="ECO:0000256" key="9">
    <source>
        <dbReference type="ARBA" id="ARBA00023012"/>
    </source>
</evidence>
<dbReference type="Proteomes" id="UP001058003">
    <property type="component" value="Chromosome"/>
</dbReference>
<dbReference type="GO" id="GO:0005886">
    <property type="term" value="C:plasma membrane"/>
    <property type="evidence" value="ECO:0007669"/>
    <property type="project" value="TreeGrafter"/>
</dbReference>
<keyword evidence="6 11" id="KW-0812">Transmembrane</keyword>